<evidence type="ECO:0000256" key="3">
    <source>
        <dbReference type="ARBA" id="ARBA00022490"/>
    </source>
</evidence>
<evidence type="ECO:0000256" key="1">
    <source>
        <dbReference type="ARBA" id="ARBA00004430"/>
    </source>
</evidence>
<dbReference type="Gene3D" id="1.10.8.1220">
    <property type="match status" value="1"/>
</dbReference>
<dbReference type="InterPro" id="IPR035706">
    <property type="entry name" value="AAA_9"/>
</dbReference>
<keyword evidence="11" id="KW-0206">Cytoskeleton</keyword>
<dbReference type="Pfam" id="PF12774">
    <property type="entry name" value="AAA_6"/>
    <property type="match status" value="1"/>
</dbReference>
<protein>
    <submittedName>
        <fullName evidence="22">Uncharacterized protein</fullName>
    </submittedName>
</protein>
<reference evidence="22" key="1">
    <citation type="submission" date="2014-11" db="EMBL/GenBank/DDBJ databases">
        <authorList>
            <person name="Otto D Thomas"/>
            <person name="Naeem Raeece"/>
        </authorList>
    </citation>
    <scope>NUCLEOTIDE SEQUENCE</scope>
</reference>
<accession>A0A0G4I0U0</accession>
<dbReference type="FunFam" id="3.40.50.300:FF:002141">
    <property type="entry name" value="Dynein heavy chain"/>
    <property type="match status" value="1"/>
</dbReference>
<evidence type="ECO:0000313" key="22">
    <source>
        <dbReference type="EMBL" id="CEM50452.1"/>
    </source>
</evidence>
<dbReference type="FunFam" id="1.20.58.1120:FF:000007">
    <property type="entry name" value="Dynein heavy chain 4"/>
    <property type="match status" value="1"/>
</dbReference>
<evidence type="ECO:0000256" key="7">
    <source>
        <dbReference type="ARBA" id="ARBA00023017"/>
    </source>
</evidence>
<feature type="domain" description="Dynein heavy chain AAA 5 extension" evidence="20">
    <location>
        <begin position="2028"/>
        <end position="2166"/>
    </location>
</feature>
<dbReference type="Pfam" id="PF08393">
    <property type="entry name" value="DHC_N2"/>
    <property type="match status" value="1"/>
</dbReference>
<dbReference type="InterPro" id="IPR013602">
    <property type="entry name" value="Dynein_heavy_linker"/>
</dbReference>
<dbReference type="InterPro" id="IPR024743">
    <property type="entry name" value="Dynein_HC_stalk"/>
</dbReference>
<feature type="compositionally biased region" description="Gly residues" evidence="14">
    <location>
        <begin position="446"/>
        <end position="456"/>
    </location>
</feature>
<dbReference type="Gene3D" id="1.20.58.1120">
    <property type="match status" value="1"/>
</dbReference>
<dbReference type="SUPFAM" id="SSF52540">
    <property type="entry name" value="P-loop containing nucleoside triphosphate hydrolases"/>
    <property type="match status" value="4"/>
</dbReference>
<evidence type="ECO:0000256" key="12">
    <source>
        <dbReference type="ARBA" id="ARBA00023273"/>
    </source>
</evidence>
<evidence type="ECO:0000259" key="18">
    <source>
        <dbReference type="Pfam" id="PF12780"/>
    </source>
</evidence>
<feature type="region of interest" description="Disordered" evidence="14">
    <location>
        <begin position="513"/>
        <end position="565"/>
    </location>
</feature>
<dbReference type="Pfam" id="PF17852">
    <property type="entry name" value="Dynein_AAA_lid"/>
    <property type="match status" value="1"/>
</dbReference>
<dbReference type="Gene3D" id="6.10.140.1060">
    <property type="match status" value="1"/>
</dbReference>
<keyword evidence="12" id="KW-0966">Cell projection</keyword>
<evidence type="ECO:0000259" key="21">
    <source>
        <dbReference type="Pfam" id="PF17857"/>
    </source>
</evidence>
<keyword evidence="10" id="KW-0505">Motor protein</keyword>
<keyword evidence="9" id="KW-0969">Cilium</keyword>
<feature type="domain" description="Dynein heavy chain ATP-binding dynein motor region" evidence="19">
    <location>
        <begin position="3206"/>
        <end position="3427"/>
    </location>
</feature>
<dbReference type="Pfam" id="PF12775">
    <property type="entry name" value="AAA_7"/>
    <property type="match status" value="1"/>
</dbReference>
<evidence type="ECO:0000256" key="8">
    <source>
        <dbReference type="ARBA" id="ARBA00023054"/>
    </source>
</evidence>
<dbReference type="GO" id="GO:0005874">
    <property type="term" value="C:microtubule"/>
    <property type="evidence" value="ECO:0007669"/>
    <property type="project" value="UniProtKB-KW"/>
</dbReference>
<dbReference type="InterPro" id="IPR043157">
    <property type="entry name" value="Dynein_AAA1S"/>
</dbReference>
<feature type="domain" description="Dynein heavy chain linker" evidence="15">
    <location>
        <begin position="942"/>
        <end position="1343"/>
    </location>
</feature>
<dbReference type="GO" id="GO:0070286">
    <property type="term" value="P:axonemal dynein complex assembly"/>
    <property type="evidence" value="ECO:0007669"/>
    <property type="project" value="UniProtKB-ARBA"/>
</dbReference>
<feature type="compositionally biased region" description="Basic and acidic residues" evidence="14">
    <location>
        <begin position="1376"/>
        <end position="1408"/>
    </location>
</feature>
<dbReference type="GO" id="GO:0045505">
    <property type="term" value="F:dynein intermediate chain binding"/>
    <property type="evidence" value="ECO:0007669"/>
    <property type="project" value="InterPro"/>
</dbReference>
<dbReference type="Gene3D" id="3.20.180.20">
    <property type="entry name" value="Dynein heavy chain, N-terminal domain 2"/>
    <property type="match status" value="1"/>
</dbReference>
<dbReference type="FunFam" id="3.40.50.300:FF:001145">
    <property type="entry name" value="Putative dynein heavy chain"/>
    <property type="match status" value="1"/>
</dbReference>
<evidence type="ECO:0000256" key="4">
    <source>
        <dbReference type="ARBA" id="ARBA00022701"/>
    </source>
</evidence>
<dbReference type="Gene3D" id="1.10.472.130">
    <property type="match status" value="1"/>
</dbReference>
<dbReference type="InterPro" id="IPR042222">
    <property type="entry name" value="Dynein_2_N"/>
</dbReference>
<dbReference type="InterPro" id="IPR035699">
    <property type="entry name" value="AAA_6"/>
</dbReference>
<feature type="coiled-coil region" evidence="13">
    <location>
        <begin position="3059"/>
        <end position="3117"/>
    </location>
</feature>
<evidence type="ECO:0000256" key="13">
    <source>
        <dbReference type="SAM" id="Coils"/>
    </source>
</evidence>
<feature type="region of interest" description="Disordered" evidence="14">
    <location>
        <begin position="27"/>
        <end position="106"/>
    </location>
</feature>
<comment type="similarity">
    <text evidence="2">Belongs to the dynein heavy chain family.</text>
</comment>
<feature type="coiled-coil region" evidence="13">
    <location>
        <begin position="893"/>
        <end position="927"/>
    </location>
</feature>
<evidence type="ECO:0000256" key="6">
    <source>
        <dbReference type="ARBA" id="ARBA00022840"/>
    </source>
</evidence>
<dbReference type="Gene3D" id="1.10.8.710">
    <property type="match status" value="1"/>
</dbReference>
<dbReference type="Pfam" id="PF12777">
    <property type="entry name" value="MT"/>
    <property type="match status" value="1"/>
</dbReference>
<name>A0A0G4I0U0_9ALVE</name>
<dbReference type="Gene3D" id="1.10.287.2620">
    <property type="match status" value="1"/>
</dbReference>
<evidence type="ECO:0000256" key="5">
    <source>
        <dbReference type="ARBA" id="ARBA00022741"/>
    </source>
</evidence>
<comment type="subcellular location">
    <subcellularLocation>
        <location evidence="1">Cytoplasm</location>
        <location evidence="1">Cytoskeleton</location>
        <location evidence="1">Cilium axoneme</location>
    </subcellularLocation>
</comment>
<evidence type="ECO:0000256" key="2">
    <source>
        <dbReference type="ARBA" id="ARBA00008887"/>
    </source>
</evidence>
<keyword evidence="5" id="KW-0547">Nucleotide-binding</keyword>
<dbReference type="PANTHER" id="PTHR22878:SF68">
    <property type="entry name" value="DYNEIN HEAVY CHAIN 6, AXONEMAL-LIKE"/>
    <property type="match status" value="1"/>
</dbReference>
<dbReference type="InterPro" id="IPR026983">
    <property type="entry name" value="DHC"/>
</dbReference>
<evidence type="ECO:0000256" key="9">
    <source>
        <dbReference type="ARBA" id="ARBA00023069"/>
    </source>
</evidence>
<evidence type="ECO:0000256" key="11">
    <source>
        <dbReference type="ARBA" id="ARBA00023212"/>
    </source>
</evidence>
<keyword evidence="8 13" id="KW-0175">Coiled coil</keyword>
<dbReference type="PANTHER" id="PTHR22878">
    <property type="entry name" value="DYNEIN HEAVY CHAIN 6, AXONEMAL-LIKE-RELATED"/>
    <property type="match status" value="1"/>
</dbReference>
<dbReference type="FunFam" id="3.40.50.300:FF:000063">
    <property type="entry name" value="dynein heavy chain 6, axonemal"/>
    <property type="match status" value="1"/>
</dbReference>
<feature type="domain" description="Dynein heavy chain 3 AAA+ lid" evidence="21">
    <location>
        <begin position="2387"/>
        <end position="2469"/>
    </location>
</feature>
<feature type="region of interest" description="Disordered" evidence="14">
    <location>
        <begin position="403"/>
        <end position="461"/>
    </location>
</feature>
<feature type="domain" description="Dynein heavy chain hydrolytic ATP-binding dynein motor region" evidence="16">
    <location>
        <begin position="1533"/>
        <end position="1859"/>
    </location>
</feature>
<sequence>MAEGSRKTDTIDLRSRLYRQGLTIHPLVASPPMNASTNLLSGGSSPTRPKGGQSPHPTHPFASAHAHARPQVKSRAGTTFGSTAGGFLHPTERSPSPVNPHNRPGSTVVLPHTNVVPLPLRGLSNTQGKGPPGTGGSPDAAFGTVGAGAGEALGSMGLPPARQLASLPFGAMVSGAGDRGEEREGGASGRGGDATWIDPADFVEFILNHESLTEEFCYMNRLGPYEYQIVPFSRIREQDYLTISIRGVTHYHQGEVEFITLQEWQHDQELYRKIVNVDFFAKYQMWKMFATWKGVMRDQRFKKCKRTLEANLFILDDTLSDTLIRVRTACVKLSQRQLIDTEGERQHERAQQLDDFVRLQEDKRQRVLAELKDEWTKIKDDVFLACDTSLKEFLKANEFGPAALQTQGEGGGGTQAATTEKEGRARSQQGRTGGWGKGSSSAAASSGGGREQGGVGVPMRYTEKATTRTKCRKLTKFIRMTQYLFADAVSQMAKGSTEKFESVLRDFLTRQTEKMKREEEERIAREEEQRRLEEEKRERRMRGEDPDEEGEQQPKHRDFADDREDDVKKEKPIVPMFSTCIIFDLEKNGGAIDFAPTGAAFRAQIELVLLDAMRSASSLPPFLLLKDFEPFTQPLSELGDGRTGDAGQELFGLITGDPTFQITLKSIGTLLDDLFAIVVNFCKQFHKYLQIYIENERTHEKDFEALDAGSIHDQLEKYKEQKSMISELGNNVDLGLFRLDIKEMVETLRPSPERCWKILETFVPRKTLEKTDSVTQELNSSKDRLMSQPNNVDEYVEYSNFLAKCQEGMESVTSTVEEIKDLARTLNYFHIKFENKPVQELSRILTDMKNELEIAATTADAKTGIFIKELESDIPKLGVQVESCSKSLDAPIFSDLNAELPAVIAKLEEVEAEVVNLQGEGEKMNRYQDTLKLDVTPFEDVEELKIKFSGVAKLWRGRRDWAERVTSWDQTLFKEIDVEAVTKEVTQFFKTCVQSEKAMPGNVVVDHFKSEVAKFKNTLPVVQALRNTNLQARHWERIYELIGSESQILTDEESQVTLQRLLGMGVDKYMEEIQEISTKASAESSLEEMLKKISDTWATLPLQVNSYKDSKEIFILGAVDDVTAALEESLVTISTIAGSRYVGPIRESVEKLQRQLLVFQETLDEWLSVQRNWMYLESIFSQPDIKKQLPQEAQKFGQVDMDWKKLMKETNEYSIALKVGSKEGRLKTLKDWNQTLDEIQKSLEDYLQNKRETFPRFFFLSNDELLEILARAKDPRAVQPHLRKCFDNLVRLKFDDQDITAMISAEGEVVEFVKPLRARGNVEKWLGELEEWMIKSLTAIIKQGWLEYPVEKKEEEVIPEAVNASQSHAPEKKKKDKGEREKDKEKNKEKEAEKEAKEEKGDKGDKLSPRQEWVMTHYAQVVSCVTQIMWCAEAEDALKGMSPQEDMKKFLAKNIHQLKELTQLVRKPLDKITRASIVALAIQDVHARDIVDDLVVSEVTDIMSFKWQQQLKYYWDLAEDDCIIRQVDARIKFGYEYMGATTRLVITPLTDRCWLTITGALHIKLGAAPAGPAGTGKTESTKDLAKALARQCVVFNCSDQIDYKMMAKLYSGVCTAGAWTCLDEFNRIDIEVLSVVAQQLQTIRLALLEQKSEFFFEGRPLKIKPTLGVFITMNPGYAGRTELPDNLKVLFRPVSMMVPDYTLIAEIMLFAEGFGDAKKLSGKFTKLFKLSSEQLSQQDHYDFGMRAVKSVLVMAGSLKRAEPSLTEDVVLIRAMRDSNVPKFLSHDLPLFEAIVQDLFPGMEIPKIDYGDLKKEIEAGFEEDGKQVHPPSVAKVIQLFETFNVRFGVMLVGPTTGGKTVCYKVLATALTHLHEKGSDREEFQKVHYTVLNPKCITMGELYGEMNELTQEWSDGLASKRMREFTEEDTPDKKWTVFDGPVDAIWIENMNTVLDDNMTLCLANGERIKLKPAMRMLFEVQDLAVASPATVSRCGMVYLTAEDLGWRPYAKSWLDKLPEYFSEDHRTKLWNLLDTYVDKGLQFLRQNVNEPLPSVDNALVHSLCKLFVAVFNKNGSAPNGCLSADAGAETNRAVDVSAESAAHVDALVTHVFQFSFIWSLGGTGDTVTREKFARFAEGQFDSLSVPKGGGILDGFVDMKQGKWRHWDEILPQFSFNPSASYFSLLVPNIDTCRYAYLLDKQLASQHSVFLTGQTGIGKTAINAKLLEELKTRCSFLPIYMTFSAQSKALQTQLTIESKLFKKSKTELGAPVNSQAIIFVDDVNMPMVETYGAQPPIELLRQFQDFLGFWDRDPKKLFWKKITDTTLLLCAAPPGGGRAQLTPRFVRHSHILCMPNTGEDAMAVIFTSIIQGFLSNGFKADIQMLGRSSVDATIELYNRISAELLPTPTRSHYTFNLRDVSKVFQGILMVKPMYVPKPEAFTKLWLHELSRVFCDRLVDEGDKNWFRKAAVSLLQVEVMLNGEKMKAFGLWTDGMKSGSKLSSNSDYPIPSVPPSLQVKFKVNWTLEQIFIESPTMWADFLRVGSDTKVYEEVKDFSKLPQLMENYCDEYNSTHSTPMNLVFFMDAIEHISRIARVLRQPRGNAMLVGVGGSGKQSLTRLSASIGEMETFEIALVKGYGVDLFREDEKKIMLRAGGGEGLPTVFLMTDNQIISETFLEDLNNILNSGEVPNIWGSDEVERIVNELRPIAKEQGRSEAKDAIQQLFVERVRENLHIVLCMSPVGESLRIRMRMFPSLVNCCTVDWFHPWPEEALRSVASKFLASMEVDPKIKTGLCEMCVAVHQSVIKMSDTFLQRLRRHVYTTPKSYLDLINLYLKMLEEKSEELKTQRSRLSVGLTKLKETNDEIANLKEELTKLEPELKQKKKEAEELLVVVTADQEKAEVEKAKVSEEEAIVKGQAAEVSAVQADAQKDLDVAMPALEAALSALDSLDQKDITEIKSFPKPPPLVMMTMEAVNLLLGEKTDWDTAKKVLGKSDFLSRLKAYDKDNIPQKVLRKLEDYIKKPEYAPESVGKQSLAAKSLCMWTHAMDTYSKVAKEVEPKKQKLAEMNAKLAEANGKLEKAQSQLKAVLDKVAELERTLKDTNDEKNRLIAEADLTEQRLKRAGQLTSGLADEAVRWKDTVEVLGTQLTCAIGDVFLSSGCISYYGPFTGVYRDELVSDWLTKAGEQGVPTSETFSLQDVMGHPVQIRDWQIYGLPTDGVSTCNGILVHRGLRWPLMIDPQAQANRWIKKMEESNRIKVTKLSDPKLLNLLEGCIRLGTPLLIEDVGESLDPALEPILAKAIFDANGRWQIRLGDSDIDYDLAFKLYITSKLPNPHYLPEVCIKVTIINFTVTFDGLEQQLLGDVVKQEIPETEEANTRLVLQMAEDRKTLKKLEEETLRLLSESEGNILDDVQLIDTLSKSKVTATDINERVAQAEVMSKEIKEAREQYTSVAIRGSILYFVVADLANIDPMYQFSLAYFANLFRKILEKAEKSDVLEERLAILLRESTCIIYNNVCRGLFERHKLIFSFLIATQLLRIEDLIVHQPEWSLMLRGPGLIDAKKMPPNPDPDRIAEKAWLYVYAISLTMPEKFGSLCEHITEHFSSWRDWILSENPQDLPLPENLETELELHYFHKLLLLRALREEKASAGGERKTKLGEEKE</sequence>
<dbReference type="GO" id="GO:0060294">
    <property type="term" value="P:cilium movement involved in cell motility"/>
    <property type="evidence" value="ECO:0007669"/>
    <property type="project" value="UniProtKB-ARBA"/>
</dbReference>
<keyword evidence="7" id="KW-0243">Dynein</keyword>
<feature type="compositionally biased region" description="Basic and acidic residues" evidence="14">
    <location>
        <begin position="513"/>
        <end position="544"/>
    </location>
</feature>
<keyword evidence="3" id="KW-0963">Cytoplasm</keyword>
<dbReference type="FunFam" id="1.10.8.710:FF:000004">
    <property type="entry name" value="Dynein axonemal heavy chain 6"/>
    <property type="match status" value="1"/>
</dbReference>
<evidence type="ECO:0000259" key="20">
    <source>
        <dbReference type="Pfam" id="PF17852"/>
    </source>
</evidence>
<feature type="region of interest" description="Disordered" evidence="14">
    <location>
        <begin position="1360"/>
        <end position="1408"/>
    </location>
</feature>
<dbReference type="Pfam" id="PF17857">
    <property type="entry name" value="AAA_lid_1"/>
    <property type="match status" value="1"/>
</dbReference>
<dbReference type="Gene3D" id="1.20.140.100">
    <property type="entry name" value="Dynein heavy chain, N-terminal domain 2"/>
    <property type="match status" value="1"/>
</dbReference>
<dbReference type="InterPro" id="IPR041589">
    <property type="entry name" value="DNAH3_AAA_lid_1"/>
</dbReference>
<feature type="coiled-coil region" evidence="13">
    <location>
        <begin position="3375"/>
        <end position="3402"/>
    </location>
</feature>
<dbReference type="PhylomeDB" id="A0A0G4I0U0"/>
<feature type="domain" description="Dynein heavy chain AAA module D4" evidence="18">
    <location>
        <begin position="2575"/>
        <end position="2834"/>
    </location>
</feature>
<feature type="compositionally biased region" description="Basic and acidic residues" evidence="14">
    <location>
        <begin position="552"/>
        <end position="565"/>
    </location>
</feature>
<feature type="region of interest" description="Disordered" evidence="14">
    <location>
        <begin position="173"/>
        <end position="193"/>
    </location>
</feature>
<evidence type="ECO:0000259" key="16">
    <source>
        <dbReference type="Pfam" id="PF12774"/>
    </source>
</evidence>
<keyword evidence="4" id="KW-0493">Microtubule</keyword>
<evidence type="ECO:0000259" key="17">
    <source>
        <dbReference type="Pfam" id="PF12777"/>
    </source>
</evidence>
<proteinExistence type="inferred from homology"/>
<organism evidence="22">
    <name type="scientific">Chromera velia CCMP2878</name>
    <dbReference type="NCBI Taxonomy" id="1169474"/>
    <lineage>
        <taxon>Eukaryota</taxon>
        <taxon>Sar</taxon>
        <taxon>Alveolata</taxon>
        <taxon>Colpodellida</taxon>
        <taxon>Chromeraceae</taxon>
        <taxon>Chromera</taxon>
    </lineage>
</organism>
<feature type="coiled-coil region" evidence="13">
    <location>
        <begin position="2849"/>
        <end position="2887"/>
    </location>
</feature>
<dbReference type="VEuPathDB" id="CryptoDB:Cvel_10004"/>
<feature type="compositionally biased region" description="Low complexity" evidence="14">
    <location>
        <begin position="76"/>
        <end position="87"/>
    </location>
</feature>
<evidence type="ECO:0000256" key="14">
    <source>
        <dbReference type="SAM" id="MobiDB-lite"/>
    </source>
</evidence>
<evidence type="ECO:0000256" key="10">
    <source>
        <dbReference type="ARBA" id="ARBA00023175"/>
    </source>
</evidence>
<dbReference type="Gene3D" id="1.20.920.20">
    <property type="match status" value="1"/>
</dbReference>
<dbReference type="GO" id="GO:0005524">
    <property type="term" value="F:ATP binding"/>
    <property type="evidence" value="ECO:0007669"/>
    <property type="project" value="UniProtKB-KW"/>
</dbReference>
<dbReference type="GO" id="GO:0005858">
    <property type="term" value="C:axonemal dynein complex"/>
    <property type="evidence" value="ECO:0007669"/>
    <property type="project" value="UniProtKB-ARBA"/>
</dbReference>
<dbReference type="GO" id="GO:0051959">
    <property type="term" value="F:dynein light intermediate chain binding"/>
    <property type="evidence" value="ECO:0007669"/>
    <property type="project" value="InterPro"/>
</dbReference>
<dbReference type="Pfam" id="PF12780">
    <property type="entry name" value="AAA_8"/>
    <property type="match status" value="1"/>
</dbReference>
<dbReference type="Gene3D" id="3.40.50.300">
    <property type="entry name" value="P-loop containing nucleotide triphosphate hydrolases"/>
    <property type="match status" value="4"/>
</dbReference>
<dbReference type="FunFam" id="3.20.180.20:FF:000003">
    <property type="entry name" value="Dynein heavy chain 12, axonemal"/>
    <property type="match status" value="1"/>
</dbReference>
<feature type="domain" description="Dynein heavy chain coiled coil stalk" evidence="17">
    <location>
        <begin position="2848"/>
        <end position="3176"/>
    </location>
</feature>
<dbReference type="InterPro" id="IPR041466">
    <property type="entry name" value="Dynein_AAA5_ext"/>
</dbReference>
<dbReference type="FunFam" id="1.10.287.2620:FF:000002">
    <property type="entry name" value="Dynein heavy chain 2, axonemal"/>
    <property type="match status" value="1"/>
</dbReference>
<evidence type="ECO:0000259" key="15">
    <source>
        <dbReference type="Pfam" id="PF08393"/>
    </source>
</evidence>
<dbReference type="FunFam" id="1.10.8.1220:FF:000001">
    <property type="entry name" value="Dynein axonemal heavy chain 5"/>
    <property type="match status" value="1"/>
</dbReference>
<feature type="compositionally biased region" description="Polar residues" evidence="14">
    <location>
        <begin position="33"/>
        <end position="47"/>
    </location>
</feature>
<dbReference type="EMBL" id="CDMZ01004666">
    <property type="protein sequence ID" value="CEM50452.1"/>
    <property type="molecule type" value="Genomic_DNA"/>
</dbReference>
<dbReference type="InterPro" id="IPR042228">
    <property type="entry name" value="Dynein_linker_3"/>
</dbReference>
<dbReference type="FunFam" id="1.20.920.20:FF:000001">
    <property type="entry name" value="dynein heavy chain 2, axonemal"/>
    <property type="match status" value="1"/>
</dbReference>
<dbReference type="FunFam" id="1.20.140.100:FF:000004">
    <property type="entry name" value="Dynein axonemal heavy chain 6"/>
    <property type="match status" value="1"/>
</dbReference>
<dbReference type="Gene3D" id="1.20.920.30">
    <property type="match status" value="1"/>
</dbReference>
<dbReference type="InterPro" id="IPR027417">
    <property type="entry name" value="P-loop_NTPase"/>
</dbReference>
<keyword evidence="6" id="KW-0067">ATP-binding</keyword>
<dbReference type="Pfam" id="PF12781">
    <property type="entry name" value="AAA_9"/>
    <property type="match status" value="1"/>
</dbReference>
<gene>
    <name evidence="22" type="ORF">Cvel_10004</name>
</gene>
<evidence type="ECO:0000259" key="19">
    <source>
        <dbReference type="Pfam" id="PF12781"/>
    </source>
</evidence>
<dbReference type="InterPro" id="IPR024317">
    <property type="entry name" value="Dynein_heavy_chain_D4_dom"/>
</dbReference>